<name>R7GSW5_9BACT</name>
<dbReference type="STRING" id="1263103.BN741_00645"/>
<feature type="compositionally biased region" description="Basic residues" evidence="1">
    <location>
        <begin position="13"/>
        <end position="25"/>
    </location>
</feature>
<comment type="caution">
    <text evidence="3">The sequence shown here is derived from an EMBL/GenBank/DDBJ whole genome shotgun (WGS) entry which is preliminary data.</text>
</comment>
<dbReference type="AlphaFoldDB" id="R7GSW5"/>
<accession>R7GSW5</accession>
<protein>
    <submittedName>
        <fullName evidence="3">ATPase/histidine kinase/DNA gyrase B/HSP90 domain protein</fullName>
    </submittedName>
</protein>
<keyword evidence="3" id="KW-0418">Kinase</keyword>
<evidence type="ECO:0000256" key="1">
    <source>
        <dbReference type="SAM" id="MobiDB-lite"/>
    </source>
</evidence>
<feature type="region of interest" description="Disordered" evidence="1">
    <location>
        <begin position="1"/>
        <end position="28"/>
    </location>
</feature>
<keyword evidence="2" id="KW-0472">Membrane</keyword>
<organism evidence="3">
    <name type="scientific">Leyella stercorea CAG:629</name>
    <dbReference type="NCBI Taxonomy" id="1263103"/>
    <lineage>
        <taxon>Bacteria</taxon>
        <taxon>Pseudomonadati</taxon>
        <taxon>Bacteroidota</taxon>
        <taxon>Bacteroidia</taxon>
        <taxon>Bacteroidales</taxon>
        <taxon>Prevotellaceae</taxon>
        <taxon>Leyella</taxon>
    </lineage>
</organism>
<keyword evidence="2" id="KW-1133">Transmembrane helix</keyword>
<evidence type="ECO:0000313" key="3">
    <source>
        <dbReference type="EMBL" id="CDE30190.1"/>
    </source>
</evidence>
<evidence type="ECO:0000256" key="2">
    <source>
        <dbReference type="SAM" id="Phobius"/>
    </source>
</evidence>
<sequence>MVTIVRNLNITTSHHHNTSPPHHHNISTSQHHNMAPYIIALLTALLVVLFVLEWRHQRRLSTRVHLMREALHNRDFMFRLPTDSIMPGERELQKMLNEMGGEINQLMARSEVESWQRLTRVLTHEIMNAVTPIQSITQAYIGSKMVKGTPLEEGIQAIYDTSRSLSAFVESYRKMTQLQTVNLEEIDLQRLVTNLQTLYHNLTWHVDLANVQTLHADASMMH</sequence>
<feature type="transmembrane region" description="Helical" evidence="2">
    <location>
        <begin position="34"/>
        <end position="52"/>
    </location>
</feature>
<dbReference type="EMBL" id="CBIT010000029">
    <property type="protein sequence ID" value="CDE30190.1"/>
    <property type="molecule type" value="Genomic_DNA"/>
</dbReference>
<dbReference type="GO" id="GO:0016301">
    <property type="term" value="F:kinase activity"/>
    <property type="evidence" value="ECO:0007669"/>
    <property type="project" value="UniProtKB-KW"/>
</dbReference>
<proteinExistence type="predicted"/>
<keyword evidence="3" id="KW-0808">Transferase</keyword>
<gene>
    <name evidence="3" type="ORF">BN741_00645</name>
</gene>
<keyword evidence="2" id="KW-0812">Transmembrane</keyword>
<reference evidence="3" key="1">
    <citation type="submission" date="2012-11" db="EMBL/GenBank/DDBJ databases">
        <title>Dependencies among metagenomic species, viruses, plasmids and units of genetic variation.</title>
        <authorList>
            <person name="Nielsen H.B."/>
            <person name="Almeida M."/>
            <person name="Juncker A.S."/>
            <person name="Rasmussen S."/>
            <person name="Li J."/>
            <person name="Sunagawa S."/>
            <person name="Plichta D."/>
            <person name="Gautier L."/>
            <person name="Le Chatelier E."/>
            <person name="Peletier E."/>
            <person name="Bonde I."/>
            <person name="Nielsen T."/>
            <person name="Manichanh C."/>
            <person name="Arumugam M."/>
            <person name="Batto J."/>
            <person name="Santos M.B.Q.D."/>
            <person name="Blom N."/>
            <person name="Borruel N."/>
            <person name="Burgdorf K.S."/>
            <person name="Boumezbeur F."/>
            <person name="Casellas F."/>
            <person name="Dore J."/>
            <person name="Guarner F."/>
            <person name="Hansen T."/>
            <person name="Hildebrand F."/>
            <person name="Kaas R.S."/>
            <person name="Kennedy S."/>
            <person name="Kristiansen K."/>
            <person name="Kultima J.R."/>
            <person name="Leonard P."/>
            <person name="Levenez F."/>
            <person name="Lund O."/>
            <person name="Moumen B."/>
            <person name="Le Paslier D."/>
            <person name="Pons N."/>
            <person name="Pedersen O."/>
            <person name="Prifti E."/>
            <person name="Qin J."/>
            <person name="Raes J."/>
            <person name="Tap J."/>
            <person name="Tims S."/>
            <person name="Ussery D.W."/>
            <person name="Yamada T."/>
            <person name="MetaHit consortium"/>
            <person name="Renault P."/>
            <person name="Sicheritz-Ponten T."/>
            <person name="Bork P."/>
            <person name="Wang J."/>
            <person name="Brunak S."/>
            <person name="Ehrlich S.D."/>
        </authorList>
    </citation>
    <scope>NUCLEOTIDE SEQUENCE [LARGE SCALE GENOMIC DNA]</scope>
</reference>
<dbReference type="Proteomes" id="UP000018072">
    <property type="component" value="Unassembled WGS sequence"/>
</dbReference>